<accession>A0A1I1RK39</accession>
<evidence type="ECO:0000256" key="7">
    <source>
        <dbReference type="SAM" id="Phobius"/>
    </source>
</evidence>
<evidence type="ECO:0000256" key="4">
    <source>
        <dbReference type="ARBA" id="ARBA00022679"/>
    </source>
</evidence>
<evidence type="ECO:0000256" key="2">
    <source>
        <dbReference type="ARBA" id="ARBA00022475"/>
    </source>
</evidence>
<evidence type="ECO:0000256" key="1">
    <source>
        <dbReference type="ARBA" id="ARBA00004533"/>
    </source>
</evidence>
<keyword evidence="4 8" id="KW-0808">Transferase</keyword>
<evidence type="ECO:0000313" key="9">
    <source>
        <dbReference type="Proteomes" id="UP000199517"/>
    </source>
</evidence>
<dbReference type="OrthoDB" id="8524027at2"/>
<dbReference type="PANTHER" id="PTHR30606:SF10">
    <property type="entry name" value="PHOSPHATIDYLINOSITOL MANNOSIDE ACYLTRANSFERASE"/>
    <property type="match status" value="1"/>
</dbReference>
<evidence type="ECO:0000256" key="5">
    <source>
        <dbReference type="ARBA" id="ARBA00023136"/>
    </source>
</evidence>
<name>A0A1I1RK39_9BURK</name>
<dbReference type="GO" id="GO:0016746">
    <property type="term" value="F:acyltransferase activity"/>
    <property type="evidence" value="ECO:0007669"/>
    <property type="project" value="UniProtKB-KW"/>
</dbReference>
<keyword evidence="7" id="KW-0812">Transmembrane</keyword>
<keyword evidence="2" id="KW-1003">Cell membrane</keyword>
<feature type="transmembrane region" description="Helical" evidence="7">
    <location>
        <begin position="12"/>
        <end position="30"/>
    </location>
</feature>
<dbReference type="EMBL" id="FOMQ01000001">
    <property type="protein sequence ID" value="SFD32678.1"/>
    <property type="molecule type" value="Genomic_DNA"/>
</dbReference>
<organism evidence="8 9">
    <name type="scientific">Paracidovorax konjaci</name>
    <dbReference type="NCBI Taxonomy" id="32040"/>
    <lineage>
        <taxon>Bacteria</taxon>
        <taxon>Pseudomonadati</taxon>
        <taxon>Pseudomonadota</taxon>
        <taxon>Betaproteobacteria</taxon>
        <taxon>Burkholderiales</taxon>
        <taxon>Comamonadaceae</taxon>
        <taxon>Paracidovorax</taxon>
    </lineage>
</organism>
<dbReference type="Proteomes" id="UP000199517">
    <property type="component" value="Unassembled WGS sequence"/>
</dbReference>
<gene>
    <name evidence="8" type="ORF">SAMN04489710_10155</name>
</gene>
<sequence length="290" mass="32037">MPALFQFFARLPLPVLHALGALLGWIAYLASPTYRRRFRANAAQAGYPFARVRAAVGHAGRMVTELPRLWLRADAPPYRIEGGECVEAAWAAGRGIVFLTPHMGCFELSVQAAALRWSPAHGPITILYRPARQPWLAEMMRTARDRPGIRAVPTALMGVRQMIKALRRGEAVGLLPDQVPPEGQGLWAPFFGQPAYTMTLAARLVQQTGATPILVRCERLPRGRGYVVHFGPLPEPLSDSLETATVQINQSMERTIRQSPDQYLWGYGRYKQPRAEPHAAQPPAAPGDHA</sequence>
<evidence type="ECO:0000256" key="3">
    <source>
        <dbReference type="ARBA" id="ARBA00022519"/>
    </source>
</evidence>
<protein>
    <submittedName>
        <fullName evidence="8">KDO2-lipid IV(A) lauroyltransferase</fullName>
    </submittedName>
</protein>
<comment type="subcellular location">
    <subcellularLocation>
        <location evidence="1">Cell inner membrane</location>
    </subcellularLocation>
</comment>
<keyword evidence="3" id="KW-0997">Cell inner membrane</keyword>
<dbReference type="GO" id="GO:0005886">
    <property type="term" value="C:plasma membrane"/>
    <property type="evidence" value="ECO:0007669"/>
    <property type="project" value="UniProtKB-SubCell"/>
</dbReference>
<dbReference type="GO" id="GO:0009247">
    <property type="term" value="P:glycolipid biosynthetic process"/>
    <property type="evidence" value="ECO:0007669"/>
    <property type="project" value="UniProtKB-ARBA"/>
</dbReference>
<dbReference type="RefSeq" id="WP_092948662.1">
    <property type="nucleotide sequence ID" value="NZ_FOMQ01000001.1"/>
</dbReference>
<proteinExistence type="predicted"/>
<dbReference type="NCBIfam" id="NF006487">
    <property type="entry name" value="PRK08905.1"/>
    <property type="match status" value="1"/>
</dbReference>
<dbReference type="Pfam" id="PF03279">
    <property type="entry name" value="Lip_A_acyltrans"/>
    <property type="match status" value="1"/>
</dbReference>
<evidence type="ECO:0000313" key="8">
    <source>
        <dbReference type="EMBL" id="SFD32678.1"/>
    </source>
</evidence>
<dbReference type="STRING" id="32040.SAMN04489710_10155"/>
<keyword evidence="6" id="KW-0012">Acyltransferase</keyword>
<dbReference type="PANTHER" id="PTHR30606">
    <property type="entry name" value="LIPID A BIOSYNTHESIS LAUROYL ACYLTRANSFERASE"/>
    <property type="match status" value="1"/>
</dbReference>
<keyword evidence="9" id="KW-1185">Reference proteome</keyword>
<dbReference type="PIRSF" id="PIRSF026649">
    <property type="entry name" value="MsbB"/>
    <property type="match status" value="1"/>
</dbReference>
<evidence type="ECO:0000256" key="6">
    <source>
        <dbReference type="ARBA" id="ARBA00023315"/>
    </source>
</evidence>
<reference evidence="9" key="1">
    <citation type="submission" date="2016-10" db="EMBL/GenBank/DDBJ databases">
        <authorList>
            <person name="Varghese N."/>
            <person name="Submissions S."/>
        </authorList>
    </citation>
    <scope>NUCLEOTIDE SEQUENCE [LARGE SCALE GENOMIC DNA]</scope>
    <source>
        <strain evidence="9">DSM 7481</strain>
    </source>
</reference>
<dbReference type="CDD" id="cd07984">
    <property type="entry name" value="LPLAT_LABLAT-like"/>
    <property type="match status" value="1"/>
</dbReference>
<keyword evidence="5 7" id="KW-0472">Membrane</keyword>
<dbReference type="AlphaFoldDB" id="A0A1I1RK39"/>
<keyword evidence="7" id="KW-1133">Transmembrane helix</keyword>
<dbReference type="InterPro" id="IPR004960">
    <property type="entry name" value="LipA_acyltrans"/>
</dbReference>